<dbReference type="InterPro" id="IPR000305">
    <property type="entry name" value="GIY-YIG_endonuc"/>
</dbReference>
<evidence type="ECO:0000313" key="3">
    <source>
        <dbReference type="Proteomes" id="UP001550348"/>
    </source>
</evidence>
<name>A0ABV2VSX4_9ACTN</name>
<dbReference type="CDD" id="cd00719">
    <property type="entry name" value="GIY-YIG_SF"/>
    <property type="match status" value="1"/>
</dbReference>
<keyword evidence="3" id="KW-1185">Reference proteome</keyword>
<gene>
    <name evidence="2" type="ORF">ABZ071_29180</name>
</gene>
<dbReference type="InterPro" id="IPR035901">
    <property type="entry name" value="GIY-YIG_endonuc_sf"/>
</dbReference>
<sequence length="240" mass="26927">MARISKKDQPPRAVQLIRAELGNVMALDDPNDPGYRIGDAVGVYAYFDYDDEPIYVGQTSSSFRDRISRHLTGQRSDAVAKFILDPFEVASVAMWSLPNVAEAESLKRPGQMAGAAEKKFLLNPYEYTVYKTLEARSKFRAVLNEGVIHPTALVELPPVVHARIIPDALWEERKHSDVRIARRAATISRLSQMISEREVSGGMRRTLLLQAQRLTWLAEQRIHEVGVELPDAEDATIGDE</sequence>
<dbReference type="Proteomes" id="UP001550348">
    <property type="component" value="Unassembled WGS sequence"/>
</dbReference>
<dbReference type="RefSeq" id="WP_355667455.1">
    <property type="nucleotide sequence ID" value="NZ_JBEXRX010000134.1"/>
</dbReference>
<protein>
    <submittedName>
        <fullName evidence="2">GIY-YIG nuclease family protein</fullName>
    </submittedName>
</protein>
<comment type="caution">
    <text evidence="2">The sequence shown here is derived from an EMBL/GenBank/DDBJ whole genome shotgun (WGS) entry which is preliminary data.</text>
</comment>
<dbReference type="Pfam" id="PF01541">
    <property type="entry name" value="GIY-YIG"/>
    <property type="match status" value="1"/>
</dbReference>
<evidence type="ECO:0000259" key="1">
    <source>
        <dbReference type="Pfam" id="PF01541"/>
    </source>
</evidence>
<dbReference type="SUPFAM" id="SSF82771">
    <property type="entry name" value="GIY-YIG endonuclease"/>
    <property type="match status" value="1"/>
</dbReference>
<dbReference type="EMBL" id="JBEXRX010000134">
    <property type="protein sequence ID" value="MEU0155896.1"/>
    <property type="molecule type" value="Genomic_DNA"/>
</dbReference>
<proteinExistence type="predicted"/>
<organism evidence="2 3">
    <name type="scientific">Micromonospora fulviviridis</name>
    <dbReference type="NCBI Taxonomy" id="47860"/>
    <lineage>
        <taxon>Bacteria</taxon>
        <taxon>Bacillati</taxon>
        <taxon>Actinomycetota</taxon>
        <taxon>Actinomycetes</taxon>
        <taxon>Micromonosporales</taxon>
        <taxon>Micromonosporaceae</taxon>
        <taxon>Micromonospora</taxon>
    </lineage>
</organism>
<evidence type="ECO:0000313" key="2">
    <source>
        <dbReference type="EMBL" id="MEU0155896.1"/>
    </source>
</evidence>
<accession>A0ABV2VSX4</accession>
<reference evidence="2 3" key="1">
    <citation type="submission" date="2024-06" db="EMBL/GenBank/DDBJ databases">
        <title>The Natural Products Discovery Center: Release of the First 8490 Sequenced Strains for Exploring Actinobacteria Biosynthetic Diversity.</title>
        <authorList>
            <person name="Kalkreuter E."/>
            <person name="Kautsar S.A."/>
            <person name="Yang D."/>
            <person name="Bader C.D."/>
            <person name="Teijaro C.N."/>
            <person name="Fluegel L."/>
            <person name="Davis C.M."/>
            <person name="Simpson J.R."/>
            <person name="Lauterbach L."/>
            <person name="Steele A.D."/>
            <person name="Gui C."/>
            <person name="Meng S."/>
            <person name="Li G."/>
            <person name="Viehrig K."/>
            <person name="Ye F."/>
            <person name="Su P."/>
            <person name="Kiefer A.F."/>
            <person name="Nichols A."/>
            <person name="Cepeda A.J."/>
            <person name="Yan W."/>
            <person name="Fan B."/>
            <person name="Jiang Y."/>
            <person name="Adhikari A."/>
            <person name="Zheng C.-J."/>
            <person name="Schuster L."/>
            <person name="Cowan T.M."/>
            <person name="Smanski M.J."/>
            <person name="Chevrette M.G."/>
            <person name="De Carvalho L.P.S."/>
            <person name="Shen B."/>
        </authorList>
    </citation>
    <scope>NUCLEOTIDE SEQUENCE [LARGE SCALE GENOMIC DNA]</scope>
    <source>
        <strain evidence="2 3">NPDC006286</strain>
    </source>
</reference>
<feature type="domain" description="GIY-YIG" evidence="1">
    <location>
        <begin position="42"/>
        <end position="92"/>
    </location>
</feature>